<protein>
    <submittedName>
        <fullName evidence="6">Sigma-70 family RNA polymerase sigma factor</fullName>
    </submittedName>
</protein>
<dbReference type="NCBIfam" id="TIGR02989">
    <property type="entry name" value="Sig-70_gvs1"/>
    <property type="match status" value="1"/>
</dbReference>
<evidence type="ECO:0000313" key="7">
    <source>
        <dbReference type="Proteomes" id="UP001521137"/>
    </source>
</evidence>
<dbReference type="InterPro" id="IPR013325">
    <property type="entry name" value="RNA_pol_sigma_r2"/>
</dbReference>
<keyword evidence="3" id="KW-0731">Sigma factor</keyword>
<dbReference type="SUPFAM" id="SSF88946">
    <property type="entry name" value="Sigma2 domain of RNA polymerase sigma factors"/>
    <property type="match status" value="1"/>
</dbReference>
<evidence type="ECO:0000256" key="2">
    <source>
        <dbReference type="ARBA" id="ARBA00023015"/>
    </source>
</evidence>
<dbReference type="Pfam" id="PF04542">
    <property type="entry name" value="Sigma70_r2"/>
    <property type="match status" value="1"/>
</dbReference>
<feature type="domain" description="RNA polymerase sigma-70 region 2" evidence="5">
    <location>
        <begin position="11"/>
        <end position="78"/>
    </location>
</feature>
<dbReference type="RefSeq" id="WP_235310866.1">
    <property type="nucleotide sequence ID" value="NZ_JAKGAS010000002.1"/>
</dbReference>
<name>A0ABS9D6N7_9ALTE</name>
<sequence>MSQQNALFVAFIRQYQARLRAFIRGMGVASHAVDDIAQETFLTAYKKLNEFEQDKDFGNWLYGIARNILRNELRKDARHSRIMDEKLSYYLLEEFELDYEPSDQQGEEITALKECIKTLPDKSKNLIEKKYSDEWKTPSLTAHFSMSDTAVRLALMRIRRKLKTCMDYRLQYDQ</sequence>
<evidence type="ECO:0000256" key="4">
    <source>
        <dbReference type="ARBA" id="ARBA00023163"/>
    </source>
</evidence>
<dbReference type="InterPro" id="IPR039425">
    <property type="entry name" value="RNA_pol_sigma-70-like"/>
</dbReference>
<accession>A0ABS9D6N7</accession>
<dbReference type="InterPro" id="IPR014331">
    <property type="entry name" value="RNA_pol_sigma70_ECF_RHOBA"/>
</dbReference>
<organism evidence="6 7">
    <name type="scientific">Paraglaciecola algarum</name>
    <dbReference type="NCBI Taxonomy" id="3050085"/>
    <lineage>
        <taxon>Bacteria</taxon>
        <taxon>Pseudomonadati</taxon>
        <taxon>Pseudomonadota</taxon>
        <taxon>Gammaproteobacteria</taxon>
        <taxon>Alteromonadales</taxon>
        <taxon>Alteromonadaceae</taxon>
        <taxon>Paraglaciecola</taxon>
    </lineage>
</organism>
<dbReference type="Gene3D" id="1.10.1740.10">
    <property type="match status" value="1"/>
</dbReference>
<dbReference type="Proteomes" id="UP001521137">
    <property type="component" value="Unassembled WGS sequence"/>
</dbReference>
<evidence type="ECO:0000256" key="1">
    <source>
        <dbReference type="ARBA" id="ARBA00010641"/>
    </source>
</evidence>
<reference evidence="6 7" key="1">
    <citation type="submission" date="2022-01" db="EMBL/GenBank/DDBJ databases">
        <title>Paraglaciecola sp. G1-23.</title>
        <authorList>
            <person name="Jin M.S."/>
            <person name="Han D.M."/>
            <person name="Kim H.M."/>
            <person name="Jeon C.O."/>
        </authorList>
    </citation>
    <scope>NUCLEOTIDE SEQUENCE [LARGE SCALE GENOMIC DNA]</scope>
    <source>
        <strain evidence="6 7">G1-23</strain>
    </source>
</reference>
<dbReference type="InterPro" id="IPR013324">
    <property type="entry name" value="RNA_pol_sigma_r3/r4-like"/>
</dbReference>
<comment type="caution">
    <text evidence="6">The sequence shown here is derived from an EMBL/GenBank/DDBJ whole genome shotgun (WGS) entry which is preliminary data.</text>
</comment>
<proteinExistence type="inferred from homology"/>
<dbReference type="InterPro" id="IPR007627">
    <property type="entry name" value="RNA_pol_sigma70_r2"/>
</dbReference>
<keyword evidence="7" id="KW-1185">Reference proteome</keyword>
<dbReference type="PANTHER" id="PTHR43133">
    <property type="entry name" value="RNA POLYMERASE ECF-TYPE SIGMA FACTO"/>
    <property type="match status" value="1"/>
</dbReference>
<dbReference type="SUPFAM" id="SSF88659">
    <property type="entry name" value="Sigma3 and sigma4 domains of RNA polymerase sigma factors"/>
    <property type="match status" value="1"/>
</dbReference>
<dbReference type="Gene3D" id="1.10.10.10">
    <property type="entry name" value="Winged helix-like DNA-binding domain superfamily/Winged helix DNA-binding domain"/>
    <property type="match status" value="1"/>
</dbReference>
<dbReference type="InterPro" id="IPR014284">
    <property type="entry name" value="RNA_pol_sigma-70_dom"/>
</dbReference>
<keyword evidence="4" id="KW-0804">Transcription</keyword>
<gene>
    <name evidence="6" type="ORF">L0668_04395</name>
</gene>
<keyword evidence="2" id="KW-0805">Transcription regulation</keyword>
<dbReference type="PANTHER" id="PTHR43133:SF51">
    <property type="entry name" value="RNA POLYMERASE SIGMA FACTOR"/>
    <property type="match status" value="1"/>
</dbReference>
<dbReference type="NCBIfam" id="TIGR02937">
    <property type="entry name" value="sigma70-ECF"/>
    <property type="match status" value="1"/>
</dbReference>
<dbReference type="InterPro" id="IPR036388">
    <property type="entry name" value="WH-like_DNA-bd_sf"/>
</dbReference>
<comment type="similarity">
    <text evidence="1">Belongs to the sigma-70 factor family. ECF subfamily.</text>
</comment>
<evidence type="ECO:0000256" key="3">
    <source>
        <dbReference type="ARBA" id="ARBA00023082"/>
    </source>
</evidence>
<evidence type="ECO:0000313" key="6">
    <source>
        <dbReference type="EMBL" id="MCF2947336.1"/>
    </source>
</evidence>
<evidence type="ECO:0000259" key="5">
    <source>
        <dbReference type="Pfam" id="PF04542"/>
    </source>
</evidence>
<dbReference type="EMBL" id="JAKGAS010000002">
    <property type="protein sequence ID" value="MCF2947336.1"/>
    <property type="molecule type" value="Genomic_DNA"/>
</dbReference>